<evidence type="ECO:0000313" key="4">
    <source>
        <dbReference type="EMBL" id="QJE72999.1"/>
    </source>
</evidence>
<sequence length="1077" mass="114230">MRRAGLTAAIALLAGLPSLAQEVAAPAPATAQPPAAVAPAPAAVVGVRGGIHPDYNRLVFDWTKPTEYRVSRDGNRVTVTFPVAATANLTPASRTRLARISGLTQTSRDGMLSVSFTVPDGAVVRDSRIGPRVVLDVADPPKTAASPGQAVQPQQAASPAKAPPAQVAQQQPAPAAKPPTAEEQAAARRQAEGAPLFQIRGNQQTPPVPGNPATAQAAPAPTPDTASPATAAPTPLMPPNPGKGSPAAAPAPTTQAQAQPAPAAKVAAQPAAGAPVAPAPAAEQQQAAQSVTLVFDPKIPAAAAVFERAGWLYVLFDREVPPGTAPAPGSVPGLTTPVEPVQVPEGAGFRLPSPALLEGRVQRDGTAWRVVLERPAGQAVTSLPVQADPDFALGARLVVQAEDADKVLTFTDPVVGDRLRVAPLPVPDNRVAAPERYAEAQLLPTLQGIVVRPLHDQLLVQPVREGVELTVPGGLRLSPEEDVRVANPPPVVSEPDRLYDYKRWGQVPADQYMRTRQARWDAMIAQPEAIRNRGRLDLARFYLANGMGPEALGMLALVQEKQPDVDRRAEFLAVRGPARLLSGDFKGGAEDLSAASLDAEPDTDLWRALAASGLGDPGRAHDLFSKHKELLSNYPELYFTRMSLAAADAALQRGQAEAAALVVDRLVRRGSHKGPQAAAVNYMRGAVFAALGDTDKSEKAFQEALAGNDRLYQVRADMDLVDLRLKAGKITPKQAAEEMEKLRFAWRGDQLELAVQRRIGDTHVKAGNYAQAFDTMKRTISLFPDDPAAKEIAAQITRTFTDLFGKDGAAHLSPLEALALYEQYRELTPPGPDGDRIIQMLAGRLVEIDLLDRAGTLLDHQVQFRLAGEEKARVGARLAGIRLLDSRPEEALAALDKSEMQGLPGPLAEERRLLRARALSQTARSGDALQLLTADQSRPANLLRIDIAMRDKQWKAAAQALGDVIGPPPPAGQALDPQVVGLVVNRAVALSLAQDNVGLDKLRQDFGTAMEKSREATAFRVLTRPGEAAGLVDARTIQGRMAEIDLFRSFLDSYRTKPGGNAAPAPTGAGQQAQAPR</sequence>
<feature type="region of interest" description="Disordered" evidence="2">
    <location>
        <begin position="138"/>
        <end position="269"/>
    </location>
</feature>
<dbReference type="InterPro" id="IPR019734">
    <property type="entry name" value="TPR_rpt"/>
</dbReference>
<keyword evidence="5" id="KW-1185">Reference proteome</keyword>
<dbReference type="EMBL" id="CP051775">
    <property type="protein sequence ID" value="QJE72999.1"/>
    <property type="molecule type" value="Genomic_DNA"/>
</dbReference>
<evidence type="ECO:0000256" key="2">
    <source>
        <dbReference type="SAM" id="MobiDB-lite"/>
    </source>
</evidence>
<dbReference type="PANTHER" id="PTHR48125:SF12">
    <property type="entry name" value="AT HOOK TRANSCRIPTION FACTOR FAMILY-RELATED"/>
    <property type="match status" value="1"/>
</dbReference>
<organism evidence="4 5">
    <name type="scientific">Aerophototrophica crusticola</name>
    <dbReference type="NCBI Taxonomy" id="1709002"/>
    <lineage>
        <taxon>Bacteria</taxon>
        <taxon>Pseudomonadati</taxon>
        <taxon>Pseudomonadota</taxon>
        <taxon>Alphaproteobacteria</taxon>
        <taxon>Rhodospirillales</taxon>
        <taxon>Rhodospirillaceae</taxon>
        <taxon>Aerophototrophica</taxon>
    </lineage>
</organism>
<feature type="signal peptide" evidence="3">
    <location>
        <begin position="1"/>
        <end position="20"/>
    </location>
</feature>
<accession>A0A858R644</accession>
<feature type="compositionally biased region" description="Low complexity" evidence="2">
    <location>
        <begin position="246"/>
        <end position="269"/>
    </location>
</feature>
<dbReference type="SUPFAM" id="SSF48452">
    <property type="entry name" value="TPR-like"/>
    <property type="match status" value="1"/>
</dbReference>
<evidence type="ECO:0000256" key="1">
    <source>
        <dbReference type="PROSITE-ProRule" id="PRU00339"/>
    </source>
</evidence>
<dbReference type="KEGG" id="acru:HHL28_07775"/>
<dbReference type="PANTHER" id="PTHR48125">
    <property type="entry name" value="LP07818P1"/>
    <property type="match status" value="1"/>
</dbReference>
<gene>
    <name evidence="4" type="ORF">HHL28_07775</name>
</gene>
<proteinExistence type="predicted"/>
<feature type="repeat" description="TPR" evidence="1">
    <location>
        <begin position="753"/>
        <end position="786"/>
    </location>
</feature>
<protein>
    <submittedName>
        <fullName evidence="4">Tetratricopeptide repeat protein</fullName>
    </submittedName>
</protein>
<feature type="chain" id="PRO_5032454729" evidence="3">
    <location>
        <begin position="21"/>
        <end position="1077"/>
    </location>
</feature>
<name>A0A858R644_9PROT</name>
<feature type="compositionally biased region" description="Low complexity" evidence="2">
    <location>
        <begin position="1058"/>
        <end position="1077"/>
    </location>
</feature>
<evidence type="ECO:0000256" key="3">
    <source>
        <dbReference type="SAM" id="SignalP"/>
    </source>
</evidence>
<keyword evidence="1" id="KW-0802">TPR repeat</keyword>
<feature type="region of interest" description="Disordered" evidence="2">
    <location>
        <begin position="1057"/>
        <end position="1077"/>
    </location>
</feature>
<evidence type="ECO:0000313" key="5">
    <source>
        <dbReference type="Proteomes" id="UP000501891"/>
    </source>
</evidence>
<reference evidence="4" key="1">
    <citation type="submission" date="2020-04" db="EMBL/GenBank/DDBJ databases">
        <title>A desert anoxygenic phototrophic bacterium fixes CO2 using RubisCO under aerobic conditions.</title>
        <authorList>
            <person name="Tang K."/>
        </authorList>
    </citation>
    <scope>NUCLEOTIDE SEQUENCE [LARGE SCALE GENOMIC DNA]</scope>
    <source>
        <strain evidence="4">MIMtkB3</strain>
    </source>
</reference>
<dbReference type="InterPro" id="IPR011990">
    <property type="entry name" value="TPR-like_helical_dom_sf"/>
</dbReference>
<dbReference type="Gene3D" id="1.25.40.10">
    <property type="entry name" value="Tetratricopeptide repeat domain"/>
    <property type="match status" value="1"/>
</dbReference>
<keyword evidence="3" id="KW-0732">Signal</keyword>
<dbReference type="PROSITE" id="PS50005">
    <property type="entry name" value="TPR"/>
    <property type="match status" value="1"/>
</dbReference>
<feature type="compositionally biased region" description="Low complexity" evidence="2">
    <location>
        <begin position="144"/>
        <end position="184"/>
    </location>
</feature>
<dbReference type="AlphaFoldDB" id="A0A858R644"/>
<feature type="compositionally biased region" description="Low complexity" evidence="2">
    <location>
        <begin position="212"/>
        <end position="234"/>
    </location>
</feature>
<dbReference type="Proteomes" id="UP000501891">
    <property type="component" value="Chromosome"/>
</dbReference>